<reference evidence="1" key="1">
    <citation type="submission" date="2012-05" db="EMBL/GenBank/DDBJ databases">
        <authorList>
            <person name="Krishnakumar V."/>
            <person name="Cheung F."/>
            <person name="Xiao Y."/>
            <person name="Chan A."/>
            <person name="Moskal W.A."/>
            <person name="Town C.D."/>
        </authorList>
    </citation>
    <scope>NUCLEOTIDE SEQUENCE</scope>
</reference>
<dbReference type="EMBL" id="BT135649">
    <property type="protein sequence ID" value="AFK35444.1"/>
    <property type="molecule type" value="mRNA"/>
</dbReference>
<protein>
    <submittedName>
        <fullName evidence="1">Uncharacterized protein</fullName>
    </submittedName>
</protein>
<evidence type="ECO:0000313" key="1">
    <source>
        <dbReference type="EMBL" id="AFK35444.1"/>
    </source>
</evidence>
<organism evidence="1">
    <name type="scientific">Medicago truncatula</name>
    <name type="common">Barrel medic</name>
    <name type="synonym">Medicago tribuloides</name>
    <dbReference type="NCBI Taxonomy" id="3880"/>
    <lineage>
        <taxon>Eukaryota</taxon>
        <taxon>Viridiplantae</taxon>
        <taxon>Streptophyta</taxon>
        <taxon>Embryophyta</taxon>
        <taxon>Tracheophyta</taxon>
        <taxon>Spermatophyta</taxon>
        <taxon>Magnoliopsida</taxon>
        <taxon>eudicotyledons</taxon>
        <taxon>Gunneridae</taxon>
        <taxon>Pentapetalae</taxon>
        <taxon>rosids</taxon>
        <taxon>fabids</taxon>
        <taxon>Fabales</taxon>
        <taxon>Fabaceae</taxon>
        <taxon>Papilionoideae</taxon>
        <taxon>50 kb inversion clade</taxon>
        <taxon>NPAAA clade</taxon>
        <taxon>Hologalegina</taxon>
        <taxon>IRL clade</taxon>
        <taxon>Trifolieae</taxon>
        <taxon>Medicago</taxon>
    </lineage>
</organism>
<proteinExistence type="evidence at transcript level"/>
<accession>I3S5A2</accession>
<dbReference type="AlphaFoldDB" id="I3S5A2"/>
<name>I3S5A2_MEDTR</name>
<sequence>MDPRIFLSTMKRAACLMAASDPRTLMAMVLSNSFRSNFSMLLDIPPSIPALLNIMSRVPYFSNAKATVSSTCFSSLTSQWW</sequence>